<evidence type="ECO:0000256" key="6">
    <source>
        <dbReference type="RuleBase" id="RU003732"/>
    </source>
</evidence>
<keyword evidence="5 7" id="KW-0472">Membrane</keyword>
<feature type="transmembrane region" description="Helical" evidence="7">
    <location>
        <begin position="85"/>
        <end position="115"/>
    </location>
</feature>
<feature type="transmembrane region" description="Helical" evidence="7">
    <location>
        <begin position="375"/>
        <end position="394"/>
    </location>
</feature>
<feature type="transmembrane region" description="Helical" evidence="7">
    <location>
        <begin position="340"/>
        <end position="363"/>
    </location>
</feature>
<keyword evidence="9" id="KW-1185">Reference proteome</keyword>
<protein>
    <recommendedName>
        <fullName evidence="6">Transporter</fullName>
    </recommendedName>
</protein>
<sequence length="448" mass="48518">MQKREEWSSKLGFILAASGSAIGLGNIWRFPYITGANGGGAFVLIYLICVFVVAFPVMIVELVIGRKAKKNPVGAFKTIAPGSKWWIIGALGVIAGFGILSYYSVVAGWTLAYIIKAVSGGLTNSSVNPAEIFNNFAKNGVLQVTYLFVFSAFTVFVVIGGIKEGIEKAAKILLPLLFILMLLLIGYVLTLPNAMNGLKFYLIPDFSKVNSHTVLMAMGQAFFSLSLGMGAMITYGSYLPSDDDLFSSAFYVTFFDTLIAILAGFIIFPALGGAPSKSGPSLVFVVLVDVFRKIPFGEIIAIVFFILMAIAALTSTVSLLEVVTSYLIDEKKIERKKAAIGAGFVIALLGIPSALSLGANKFFTKIGFLDKMDFVFGNIFLTFGGLMMCLFVAYKWGLEYFLEHLSEGCEHVGKSHFNNWLKLAIYFICPLAIAVLLLYLLITGESLG</sequence>
<keyword evidence="2 6" id="KW-0813">Transport</keyword>
<reference evidence="8 9" key="1">
    <citation type="journal article" date="2012" name="Extremophiles">
        <title>Thermotomaculum hydrothermale gen. nov., sp. nov., a novel heterotrophic thermophile within the phylum Acidobacteria from a deep-sea hydrothermal vent chimney in the Southern Okinawa Trough.</title>
        <authorList>
            <person name="Izumi H."/>
            <person name="Nunoura T."/>
            <person name="Miyazaki M."/>
            <person name="Mino S."/>
            <person name="Toki T."/>
            <person name="Takai K."/>
            <person name="Sako Y."/>
            <person name="Sawabe T."/>
            <person name="Nakagawa S."/>
        </authorList>
    </citation>
    <scope>NUCLEOTIDE SEQUENCE [LARGE SCALE GENOMIC DNA]</scope>
    <source>
        <strain evidence="8 9">AC55</strain>
    </source>
</reference>
<dbReference type="Pfam" id="PF00209">
    <property type="entry name" value="SNF"/>
    <property type="match status" value="2"/>
</dbReference>
<feature type="transmembrane region" description="Helical" evidence="7">
    <location>
        <begin position="299"/>
        <end position="328"/>
    </location>
</feature>
<proteinExistence type="inferred from homology"/>
<dbReference type="EMBL" id="AP017470">
    <property type="protein sequence ID" value="BBB32407.1"/>
    <property type="molecule type" value="Genomic_DNA"/>
</dbReference>
<name>A0A7R6PLQ6_9BACT</name>
<feature type="transmembrane region" description="Helical" evidence="7">
    <location>
        <begin position="43"/>
        <end position="64"/>
    </location>
</feature>
<comment type="subcellular location">
    <subcellularLocation>
        <location evidence="1">Membrane</location>
        <topology evidence="1">Multi-pass membrane protein</topology>
    </subcellularLocation>
</comment>
<accession>A0A7R6PLQ6</accession>
<dbReference type="CDD" id="cd10336">
    <property type="entry name" value="SLC6sbd_Tyt1-Like"/>
    <property type="match status" value="1"/>
</dbReference>
<dbReference type="KEGG" id="thyd:TTHT_0845"/>
<feature type="transmembrane region" description="Helical" evidence="7">
    <location>
        <begin position="12"/>
        <end position="31"/>
    </location>
</feature>
<keyword evidence="4 7" id="KW-1133">Transmembrane helix</keyword>
<feature type="transmembrane region" description="Helical" evidence="7">
    <location>
        <begin position="172"/>
        <end position="194"/>
    </location>
</feature>
<organism evidence="8 9">
    <name type="scientific">Thermotomaculum hydrothermale</name>
    <dbReference type="NCBI Taxonomy" id="981385"/>
    <lineage>
        <taxon>Bacteria</taxon>
        <taxon>Pseudomonadati</taxon>
        <taxon>Acidobacteriota</taxon>
        <taxon>Holophagae</taxon>
        <taxon>Thermotomaculales</taxon>
        <taxon>Thermotomaculaceae</taxon>
        <taxon>Thermotomaculum</taxon>
    </lineage>
</organism>
<evidence type="ECO:0000256" key="2">
    <source>
        <dbReference type="ARBA" id="ARBA00022448"/>
    </source>
</evidence>
<dbReference type="PANTHER" id="PTHR42948">
    <property type="entry name" value="TRANSPORTER"/>
    <property type="match status" value="1"/>
</dbReference>
<gene>
    <name evidence="8" type="ORF">TTHT_0845</name>
</gene>
<dbReference type="InterPro" id="IPR037272">
    <property type="entry name" value="SNS_sf"/>
</dbReference>
<dbReference type="AlphaFoldDB" id="A0A7R6PLQ6"/>
<evidence type="ECO:0000256" key="1">
    <source>
        <dbReference type="ARBA" id="ARBA00004141"/>
    </source>
</evidence>
<dbReference type="PROSITE" id="PS50267">
    <property type="entry name" value="NA_NEUROTRAN_SYMP_3"/>
    <property type="match status" value="1"/>
</dbReference>
<evidence type="ECO:0000256" key="3">
    <source>
        <dbReference type="ARBA" id="ARBA00022692"/>
    </source>
</evidence>
<dbReference type="InterPro" id="IPR000175">
    <property type="entry name" value="Na/ntran_symport"/>
</dbReference>
<keyword evidence="6" id="KW-0769">Symport</keyword>
<dbReference type="SUPFAM" id="SSF161070">
    <property type="entry name" value="SNF-like"/>
    <property type="match status" value="1"/>
</dbReference>
<keyword evidence="3 6" id="KW-0812">Transmembrane</keyword>
<dbReference type="PROSITE" id="PS00610">
    <property type="entry name" value="NA_NEUROTRAN_SYMP_1"/>
    <property type="match status" value="1"/>
</dbReference>
<evidence type="ECO:0000313" key="9">
    <source>
        <dbReference type="Proteomes" id="UP000595564"/>
    </source>
</evidence>
<evidence type="ECO:0000256" key="5">
    <source>
        <dbReference type="ARBA" id="ARBA00023136"/>
    </source>
</evidence>
<evidence type="ECO:0000256" key="7">
    <source>
        <dbReference type="SAM" id="Phobius"/>
    </source>
</evidence>
<dbReference type="GO" id="GO:0015293">
    <property type="term" value="F:symporter activity"/>
    <property type="evidence" value="ECO:0007669"/>
    <property type="project" value="UniProtKB-KW"/>
</dbReference>
<dbReference type="InterPro" id="IPR047218">
    <property type="entry name" value="YocR/YhdH-like"/>
</dbReference>
<dbReference type="NCBIfam" id="NF037979">
    <property type="entry name" value="Na_transp"/>
    <property type="match status" value="1"/>
</dbReference>
<evidence type="ECO:0000313" key="8">
    <source>
        <dbReference type="EMBL" id="BBB32407.1"/>
    </source>
</evidence>
<comment type="similarity">
    <text evidence="6">Belongs to the sodium:neurotransmitter symporter (SNF) (TC 2.A.22) family.</text>
</comment>
<feature type="transmembrane region" description="Helical" evidence="7">
    <location>
        <begin position="214"/>
        <end position="238"/>
    </location>
</feature>
<dbReference type="Proteomes" id="UP000595564">
    <property type="component" value="Chromosome"/>
</dbReference>
<dbReference type="PANTHER" id="PTHR42948:SF1">
    <property type="entry name" value="TRANSPORTER"/>
    <property type="match status" value="1"/>
</dbReference>
<dbReference type="GO" id="GO:0016020">
    <property type="term" value="C:membrane"/>
    <property type="evidence" value="ECO:0007669"/>
    <property type="project" value="UniProtKB-SubCell"/>
</dbReference>
<feature type="transmembrane region" description="Helical" evidence="7">
    <location>
        <begin position="141"/>
        <end position="160"/>
    </location>
</feature>
<evidence type="ECO:0000256" key="4">
    <source>
        <dbReference type="ARBA" id="ARBA00022989"/>
    </source>
</evidence>
<feature type="transmembrane region" description="Helical" evidence="7">
    <location>
        <begin position="250"/>
        <end position="271"/>
    </location>
</feature>
<feature type="transmembrane region" description="Helical" evidence="7">
    <location>
        <begin position="423"/>
        <end position="442"/>
    </location>
</feature>
<dbReference type="PRINTS" id="PR00176">
    <property type="entry name" value="NANEUSMPORT"/>
</dbReference>
<dbReference type="RefSeq" id="WP_201328754.1">
    <property type="nucleotide sequence ID" value="NZ_AP017470.1"/>
</dbReference>